<keyword evidence="4 9" id="KW-0479">Metal-binding</keyword>
<feature type="binding site" evidence="9">
    <location>
        <position position="309"/>
    </location>
    <ligand>
        <name>[4Fe-4S] cluster</name>
        <dbReference type="ChEBI" id="CHEBI:49883"/>
        <label>2</label>
    </ligand>
</feature>
<dbReference type="InterPro" id="IPR017896">
    <property type="entry name" value="4Fe4S_Fe-S-bd"/>
</dbReference>
<keyword evidence="9" id="KW-0846">Cobalamin</keyword>
<evidence type="ECO:0000256" key="4">
    <source>
        <dbReference type="ARBA" id="ARBA00022723"/>
    </source>
</evidence>
<comment type="function">
    <text evidence="9">Catalyzes the conversion of epoxyqueuosine (oQ) to queuosine (Q), which is a hypermodified base found in the wobble positions of tRNA(Asp), tRNA(Asn), tRNA(His) and tRNA(Tyr).</text>
</comment>
<comment type="pathway">
    <text evidence="9">tRNA modification; tRNA-queuosine biosynthesis.</text>
</comment>
<keyword evidence="5 9" id="KW-0671">Queuosine biosynthesis</keyword>
<keyword evidence="6 9" id="KW-0560">Oxidoreductase</keyword>
<evidence type="ECO:0000256" key="7">
    <source>
        <dbReference type="ARBA" id="ARBA00023004"/>
    </source>
</evidence>
<keyword evidence="13" id="KW-1185">Reference proteome</keyword>
<evidence type="ECO:0000313" key="12">
    <source>
        <dbReference type="EMBL" id="MBD7947782.1"/>
    </source>
</evidence>
<dbReference type="PANTHER" id="PTHR30002">
    <property type="entry name" value="EPOXYQUEUOSINE REDUCTASE"/>
    <property type="match status" value="1"/>
</dbReference>
<name>A0ABR8RJU3_9GAMM</name>
<feature type="binding site" evidence="9">
    <location>
        <position position="199"/>
    </location>
    <ligand>
        <name>cob(II)alamin</name>
        <dbReference type="ChEBI" id="CHEBI:16304"/>
    </ligand>
</feature>
<dbReference type="PROSITE" id="PS51379">
    <property type="entry name" value="4FE4S_FER_2"/>
    <property type="match status" value="1"/>
</dbReference>
<comment type="subcellular location">
    <subcellularLocation>
        <location evidence="9">Cytoplasm</location>
    </subcellularLocation>
</comment>
<feature type="binding site" evidence="9">
    <location>
        <position position="279"/>
    </location>
    <ligand>
        <name>[4Fe-4S] cluster</name>
        <dbReference type="ChEBI" id="CHEBI:49883"/>
        <label>2</label>
    </ligand>
</feature>
<keyword evidence="2 9" id="KW-0963">Cytoplasm</keyword>
<accession>A0ABR8RJU3</accession>
<feature type="binding site" evidence="9">
    <location>
        <position position="306"/>
    </location>
    <ligand>
        <name>[4Fe-4S] cluster</name>
        <dbReference type="ChEBI" id="CHEBI:49883"/>
        <label>2</label>
    </ligand>
</feature>
<evidence type="ECO:0000256" key="10">
    <source>
        <dbReference type="SAM" id="MobiDB-lite"/>
    </source>
</evidence>
<feature type="binding site" evidence="9">
    <location>
        <position position="256"/>
    </location>
    <ligand>
        <name>[4Fe-4S] cluster</name>
        <dbReference type="ChEBI" id="CHEBI:49883"/>
        <label>1</label>
    </ligand>
</feature>
<dbReference type="Gene3D" id="3.30.70.20">
    <property type="match status" value="1"/>
</dbReference>
<evidence type="ECO:0000313" key="13">
    <source>
        <dbReference type="Proteomes" id="UP000606724"/>
    </source>
</evidence>
<feature type="active site" description="Proton donor" evidence="9">
    <location>
        <position position="199"/>
    </location>
</feature>
<comment type="catalytic activity">
    <reaction evidence="9">
        <text>epoxyqueuosine(34) in tRNA + AH2 = queuosine(34) in tRNA + A + H2O</text>
        <dbReference type="Rhea" id="RHEA:32159"/>
        <dbReference type="Rhea" id="RHEA-COMP:18571"/>
        <dbReference type="Rhea" id="RHEA-COMP:18582"/>
        <dbReference type="ChEBI" id="CHEBI:13193"/>
        <dbReference type="ChEBI" id="CHEBI:15377"/>
        <dbReference type="ChEBI" id="CHEBI:17499"/>
        <dbReference type="ChEBI" id="CHEBI:194431"/>
        <dbReference type="ChEBI" id="CHEBI:194443"/>
        <dbReference type="EC" id="1.17.99.6"/>
    </reaction>
</comment>
<evidence type="ECO:0000256" key="3">
    <source>
        <dbReference type="ARBA" id="ARBA00022694"/>
    </source>
</evidence>
<evidence type="ECO:0000256" key="1">
    <source>
        <dbReference type="ARBA" id="ARBA00022485"/>
    </source>
</evidence>
<comment type="caution">
    <text evidence="9">Lacks conserved residue(s) required for the propagation of feature annotation.</text>
</comment>
<comment type="cofactor">
    <cofactor evidence="9">
        <name>[4Fe-4S] cluster</name>
        <dbReference type="ChEBI" id="CHEBI:49883"/>
    </cofactor>
    <text evidence="9">Binds 2 [4Fe-4S] clusters per monomer.</text>
</comment>
<comment type="cofactor">
    <cofactor evidence="9">
        <name>cob(II)alamin</name>
        <dbReference type="ChEBI" id="CHEBI:16304"/>
    </cofactor>
</comment>
<dbReference type="GO" id="GO:0052693">
    <property type="term" value="F:epoxyqueuosine reductase activity"/>
    <property type="evidence" value="ECO:0007669"/>
    <property type="project" value="UniProtKB-EC"/>
</dbReference>
<dbReference type="Pfam" id="PF08331">
    <property type="entry name" value="QueG_DUF1730"/>
    <property type="match status" value="1"/>
</dbReference>
<feature type="binding site" evidence="9">
    <location>
        <position position="234"/>
    </location>
    <ligand>
        <name>cob(II)alamin</name>
        <dbReference type="ChEBI" id="CHEBI:16304"/>
    </ligand>
</feature>
<keyword evidence="8 9" id="KW-0411">Iron-sulfur</keyword>
<keyword evidence="1 9" id="KW-0004">4Fe-4S</keyword>
<feature type="binding site" evidence="9">
    <location>
        <position position="253"/>
    </location>
    <ligand>
        <name>[4Fe-4S] cluster</name>
        <dbReference type="ChEBI" id="CHEBI:49883"/>
        <label>1</label>
    </ligand>
</feature>
<evidence type="ECO:0000256" key="8">
    <source>
        <dbReference type="ARBA" id="ARBA00023014"/>
    </source>
</evidence>
<feature type="binding site" evidence="9">
    <location>
        <position position="259"/>
    </location>
    <ligand>
        <name>[4Fe-4S] cluster</name>
        <dbReference type="ChEBI" id="CHEBI:49883"/>
        <label>1</label>
    </ligand>
</feature>
<evidence type="ECO:0000256" key="5">
    <source>
        <dbReference type="ARBA" id="ARBA00022785"/>
    </source>
</evidence>
<evidence type="ECO:0000256" key="9">
    <source>
        <dbReference type="HAMAP-Rule" id="MF_00916"/>
    </source>
</evidence>
<evidence type="ECO:0000256" key="2">
    <source>
        <dbReference type="ARBA" id="ARBA00022490"/>
    </source>
</evidence>
<dbReference type="InterPro" id="IPR017900">
    <property type="entry name" value="4Fe4S_Fe_S_CS"/>
</dbReference>
<proteinExistence type="inferred from homology"/>
<dbReference type="InterPro" id="IPR004453">
    <property type="entry name" value="QueG"/>
</dbReference>
<feature type="domain" description="4Fe-4S ferredoxin-type" evidence="11">
    <location>
        <begin position="244"/>
        <end position="273"/>
    </location>
</feature>
<dbReference type="InterPro" id="IPR013542">
    <property type="entry name" value="QueG_DUF1730"/>
</dbReference>
<dbReference type="PROSITE" id="PS00198">
    <property type="entry name" value="4FE4S_FER_1"/>
    <property type="match status" value="1"/>
</dbReference>
<dbReference type="NCBIfam" id="TIGR00276">
    <property type="entry name" value="tRNA epoxyqueuosine(34) reductase QueG"/>
    <property type="match status" value="1"/>
</dbReference>
<keyword evidence="3 9" id="KW-0819">tRNA processing</keyword>
<dbReference type="Proteomes" id="UP000606724">
    <property type="component" value="Unassembled WGS sequence"/>
</dbReference>
<dbReference type="HAMAP" id="MF_00916">
    <property type="entry name" value="QueG"/>
    <property type="match status" value="1"/>
</dbReference>
<evidence type="ECO:0000259" key="11">
    <source>
        <dbReference type="PROSITE" id="PS51379"/>
    </source>
</evidence>
<dbReference type="PANTHER" id="PTHR30002:SF4">
    <property type="entry name" value="EPOXYQUEUOSINE REDUCTASE"/>
    <property type="match status" value="1"/>
</dbReference>
<comment type="caution">
    <text evidence="12">The sequence shown here is derived from an EMBL/GenBank/DDBJ whole genome shotgun (WGS) entry which is preliminary data.</text>
</comment>
<comment type="similarity">
    <text evidence="9">Belongs to the QueG family.</text>
</comment>
<gene>
    <name evidence="9 12" type="primary">queG</name>
    <name evidence="12" type="ORF">H9653_07095</name>
</gene>
<feature type="binding site" evidence="9">
    <location>
        <position position="217"/>
    </location>
    <ligand>
        <name>cob(II)alamin</name>
        <dbReference type="ChEBI" id="CHEBI:16304"/>
    </ligand>
</feature>
<feature type="binding site" evidence="9">
    <location>
        <position position="313"/>
    </location>
    <ligand>
        <name>[4Fe-4S] cluster</name>
        <dbReference type="ChEBI" id="CHEBI:49883"/>
        <label>1</label>
    </ligand>
</feature>
<protein>
    <recommendedName>
        <fullName evidence="9">Epoxyqueuosine reductase</fullName>
        <ecNumber evidence="9">1.17.99.6</ecNumber>
    </recommendedName>
    <alternativeName>
        <fullName evidence="9">Queuosine biosynthesis protein QueG</fullName>
    </alternativeName>
</protein>
<sequence length="418" mass="47029">MNSKAQPKQLQSTQPDAQTSDAHNLAAQASAPNRVEQARIAVHNASSFATPADVKQWIKTQAQGLGFADCGFLSVHHPLFIEQTEHLKQWLAKGYEGQLQFMHHNHHLRAQPEQLVEGAKTIISVRMDYLTQTPTPRAVTDNAYPNQGIIARYARGRDYHKTMRSRLKQLALKIEAMLPEWQHLNIGSEQDFIFRPFSDSAPIFERPIADASGLGWTGKHTLLINKQAGSFFVLGELFMSLELPDDEPVKEHCGSCSACIDVCPTQAIIAPYELKASACISYLTIEHDGIIDSKYRRAIGNRIFGCDDCQLICPWNRYANITPVEDFAPRHNLDNSSLLDLWQWQEAEFMKKTEGSPLRRTGYVNFLRNIAIGLGNADGSTEIITQLQAKLGVHNAMLDDHIHWAIKEQQEKLENLKP</sequence>
<dbReference type="RefSeq" id="WP_191691527.1">
    <property type="nucleotide sequence ID" value="NZ_JACSQR010000016.1"/>
</dbReference>
<comment type="subunit">
    <text evidence="9">Monomer.</text>
</comment>
<organism evidence="12 13">
    <name type="scientific">Psychrobacter communis</name>
    <dbReference type="NCBI Taxonomy" id="2762238"/>
    <lineage>
        <taxon>Bacteria</taxon>
        <taxon>Pseudomonadati</taxon>
        <taxon>Pseudomonadota</taxon>
        <taxon>Gammaproteobacteria</taxon>
        <taxon>Moraxellales</taxon>
        <taxon>Moraxellaceae</taxon>
        <taxon>Psychrobacter</taxon>
    </lineage>
</organism>
<evidence type="ECO:0000256" key="6">
    <source>
        <dbReference type="ARBA" id="ARBA00023002"/>
    </source>
</evidence>
<feature type="binding site" evidence="9">
    <location>
        <position position="223"/>
    </location>
    <ligand>
        <name>cob(II)alamin</name>
        <dbReference type="ChEBI" id="CHEBI:16304"/>
    </ligand>
</feature>
<dbReference type="EC" id="1.17.99.6" evidence="9"/>
<feature type="binding site" evidence="9">
    <location>
        <begin position="306"/>
        <end position="307"/>
    </location>
    <ligand>
        <name>cob(II)alamin</name>
        <dbReference type="ChEBI" id="CHEBI:16304"/>
    </ligand>
</feature>
<feature type="binding site" evidence="9">
    <location>
        <position position="281"/>
    </location>
    <ligand>
        <name>cob(II)alamin</name>
        <dbReference type="ChEBI" id="CHEBI:16304"/>
    </ligand>
</feature>
<dbReference type="EMBL" id="JACSQR010000016">
    <property type="protein sequence ID" value="MBD7947782.1"/>
    <property type="molecule type" value="Genomic_DNA"/>
</dbReference>
<keyword evidence="9" id="KW-0170">Cobalt</keyword>
<feature type="binding site" evidence="9">
    <location>
        <position position="109"/>
    </location>
    <ligand>
        <name>cob(II)alamin</name>
        <dbReference type="ChEBI" id="CHEBI:16304"/>
    </ligand>
</feature>
<feature type="binding site" evidence="9">
    <location>
        <position position="263"/>
    </location>
    <ligand>
        <name>[4Fe-4S] cluster</name>
        <dbReference type="ChEBI" id="CHEBI:49883"/>
        <label>2</label>
    </ligand>
</feature>
<keyword evidence="7 9" id="KW-0408">Iron</keyword>
<dbReference type="SUPFAM" id="SSF46548">
    <property type="entry name" value="alpha-helical ferredoxin"/>
    <property type="match status" value="1"/>
</dbReference>
<feature type="region of interest" description="Disordered" evidence="10">
    <location>
        <begin position="1"/>
        <end position="22"/>
    </location>
</feature>
<dbReference type="Pfam" id="PF13484">
    <property type="entry name" value="Fer4_16"/>
    <property type="match status" value="1"/>
</dbReference>
<reference evidence="12 13" key="1">
    <citation type="submission" date="2020-08" db="EMBL/GenBank/DDBJ databases">
        <title>A Genomic Blueprint of the Chicken Gut Microbiome.</title>
        <authorList>
            <person name="Gilroy R."/>
            <person name="Ravi A."/>
            <person name="Getino M."/>
            <person name="Pursley I."/>
            <person name="Horton D.L."/>
            <person name="Alikhan N.-F."/>
            <person name="Baker D."/>
            <person name="Gharbi K."/>
            <person name="Hall N."/>
            <person name="Watson M."/>
            <person name="Adriaenssens E.M."/>
            <person name="Foster-Nyarko E."/>
            <person name="Jarju S."/>
            <person name="Secka A."/>
            <person name="Antonio M."/>
            <person name="Oren A."/>
            <person name="Chaudhuri R."/>
            <person name="La Ragione R.M."/>
            <person name="Hildebrand F."/>
            <person name="Pallen M.J."/>
        </authorList>
    </citation>
    <scope>NUCLEOTIDE SEQUENCE [LARGE SCALE GENOMIC DNA]</scope>
    <source>
        <strain evidence="12 13">Sa4CVA2</strain>
    </source>
</reference>